<evidence type="ECO:0000313" key="4">
    <source>
        <dbReference type="Proteomes" id="UP000813385"/>
    </source>
</evidence>
<evidence type="ECO:0000313" key="3">
    <source>
        <dbReference type="EMBL" id="KAH7367756.1"/>
    </source>
</evidence>
<organism evidence="3 4">
    <name type="scientific">Plectosphaerella cucumerina</name>
    <dbReference type="NCBI Taxonomy" id="40658"/>
    <lineage>
        <taxon>Eukaryota</taxon>
        <taxon>Fungi</taxon>
        <taxon>Dikarya</taxon>
        <taxon>Ascomycota</taxon>
        <taxon>Pezizomycotina</taxon>
        <taxon>Sordariomycetes</taxon>
        <taxon>Hypocreomycetidae</taxon>
        <taxon>Glomerellales</taxon>
        <taxon>Plectosphaerellaceae</taxon>
        <taxon>Plectosphaerella</taxon>
    </lineage>
</organism>
<reference evidence="3" key="1">
    <citation type="journal article" date="2021" name="Nat. Commun.">
        <title>Genetic determinants of endophytism in the Arabidopsis root mycobiome.</title>
        <authorList>
            <person name="Mesny F."/>
            <person name="Miyauchi S."/>
            <person name="Thiergart T."/>
            <person name="Pickel B."/>
            <person name="Atanasova L."/>
            <person name="Karlsson M."/>
            <person name="Huettel B."/>
            <person name="Barry K.W."/>
            <person name="Haridas S."/>
            <person name="Chen C."/>
            <person name="Bauer D."/>
            <person name="Andreopoulos W."/>
            <person name="Pangilinan J."/>
            <person name="LaButti K."/>
            <person name="Riley R."/>
            <person name="Lipzen A."/>
            <person name="Clum A."/>
            <person name="Drula E."/>
            <person name="Henrissat B."/>
            <person name="Kohler A."/>
            <person name="Grigoriev I.V."/>
            <person name="Martin F.M."/>
            <person name="Hacquard S."/>
        </authorList>
    </citation>
    <scope>NUCLEOTIDE SEQUENCE</scope>
    <source>
        <strain evidence="3">MPI-CAGE-AT-0016</strain>
    </source>
</reference>
<dbReference type="OrthoDB" id="5098074at2759"/>
<dbReference type="Proteomes" id="UP000813385">
    <property type="component" value="Unassembled WGS sequence"/>
</dbReference>
<keyword evidence="2" id="KW-1133">Transmembrane helix</keyword>
<gene>
    <name evidence="3" type="ORF">B0T11DRAFT_275944</name>
</gene>
<feature type="transmembrane region" description="Helical" evidence="2">
    <location>
        <begin position="186"/>
        <end position="207"/>
    </location>
</feature>
<dbReference type="EMBL" id="JAGPXD010000002">
    <property type="protein sequence ID" value="KAH7367756.1"/>
    <property type="molecule type" value="Genomic_DNA"/>
</dbReference>
<comment type="caution">
    <text evidence="3">The sequence shown here is derived from an EMBL/GenBank/DDBJ whole genome shotgun (WGS) entry which is preliminary data.</text>
</comment>
<evidence type="ECO:0000256" key="1">
    <source>
        <dbReference type="SAM" id="MobiDB-lite"/>
    </source>
</evidence>
<evidence type="ECO:0000256" key="2">
    <source>
        <dbReference type="SAM" id="Phobius"/>
    </source>
</evidence>
<name>A0A8K0X7A6_9PEZI</name>
<dbReference type="AlphaFoldDB" id="A0A8K0X7A6"/>
<keyword evidence="2" id="KW-0472">Membrane</keyword>
<feature type="region of interest" description="Disordered" evidence="1">
    <location>
        <begin position="1"/>
        <end position="79"/>
    </location>
</feature>
<keyword evidence="2" id="KW-0812">Transmembrane</keyword>
<sequence length="273" mass="30430">MAAYTAIPGEDERPSQSLDHATSSLIREEVRALMRQELQAMRATPPPAPATEEPDGNPPSYDSAAADTSRPAPEEMRSEAARLLSENEPPTDTQPKEPHWFARGFQSLPTGIRFMIIFAPFAAVFVLMPIFCLHGDVLQVTVTAFLMVLANPFIFAIACLISFAFGGVDEGKDGRDAAKKGRTNEAGAMLMTSYWFLTWAAFSWIMWAQYESGDRTMVQRYLLADRFDAKITQHRALETVTLCIETMIPHRNATIDDFTVCFRKMGMPQTIVP</sequence>
<feature type="transmembrane region" description="Helical" evidence="2">
    <location>
        <begin position="137"/>
        <end position="165"/>
    </location>
</feature>
<keyword evidence="4" id="KW-1185">Reference proteome</keyword>
<feature type="transmembrane region" description="Helical" evidence="2">
    <location>
        <begin position="112"/>
        <end position="131"/>
    </location>
</feature>
<feature type="compositionally biased region" description="Polar residues" evidence="1">
    <location>
        <begin position="15"/>
        <end position="25"/>
    </location>
</feature>
<accession>A0A8K0X7A6</accession>
<protein>
    <submittedName>
        <fullName evidence="3">Uncharacterized protein</fullName>
    </submittedName>
</protein>
<proteinExistence type="predicted"/>